<evidence type="ECO:0000313" key="3">
    <source>
        <dbReference type="EMBL" id="OGZ18122.1"/>
    </source>
</evidence>
<dbReference type="EMBL" id="MHLW01000015">
    <property type="protein sequence ID" value="OGZ18122.1"/>
    <property type="molecule type" value="Genomic_DNA"/>
</dbReference>
<feature type="transmembrane region" description="Helical" evidence="1">
    <location>
        <begin position="114"/>
        <end position="132"/>
    </location>
</feature>
<dbReference type="Pfam" id="PF04892">
    <property type="entry name" value="VanZ"/>
    <property type="match status" value="1"/>
</dbReference>
<protein>
    <recommendedName>
        <fullName evidence="2">VanZ-like domain-containing protein</fullName>
    </recommendedName>
</protein>
<keyword evidence="1" id="KW-1133">Transmembrane helix</keyword>
<accession>A0A1G2DXJ8</accession>
<feature type="transmembrane region" description="Helical" evidence="1">
    <location>
        <begin position="20"/>
        <end position="37"/>
    </location>
</feature>
<dbReference type="AlphaFoldDB" id="A0A1G2DXJ8"/>
<name>A0A1G2DXJ8_9BACT</name>
<dbReference type="Proteomes" id="UP000178893">
    <property type="component" value="Unassembled WGS sequence"/>
</dbReference>
<gene>
    <name evidence="3" type="ORF">A2V72_02455</name>
</gene>
<evidence type="ECO:0000259" key="2">
    <source>
        <dbReference type="Pfam" id="PF04892"/>
    </source>
</evidence>
<dbReference type="InterPro" id="IPR006976">
    <property type="entry name" value="VanZ-like"/>
</dbReference>
<comment type="caution">
    <text evidence="3">The sequence shown here is derived from an EMBL/GenBank/DDBJ whole genome shotgun (WGS) entry which is preliminary data.</text>
</comment>
<keyword evidence="1" id="KW-0812">Transmembrane</keyword>
<feature type="domain" description="VanZ-like" evidence="2">
    <location>
        <begin position="20"/>
        <end position="129"/>
    </location>
</feature>
<evidence type="ECO:0000256" key="1">
    <source>
        <dbReference type="SAM" id="Phobius"/>
    </source>
</evidence>
<sequence>MAKKIQNQTQNLSLKKVLTFWLPVVLWTTIIFLFSARPTPTTSQIVWQDFIVKKTAHIVEYGILSMLLYRALINSNVPKKEAGIYSIILTTMYGTSDEFHQFFTPGREPRVRDIFFDAFGAILSIYLIFKFLPRTSERIQKWARKLKIG</sequence>
<organism evidence="3 4">
    <name type="scientific">Candidatus Nealsonbacteria bacterium RBG_13_37_56</name>
    <dbReference type="NCBI Taxonomy" id="1801661"/>
    <lineage>
        <taxon>Bacteria</taxon>
        <taxon>Candidatus Nealsoniibacteriota</taxon>
    </lineage>
</organism>
<reference evidence="3 4" key="1">
    <citation type="journal article" date="2016" name="Nat. Commun.">
        <title>Thousands of microbial genomes shed light on interconnected biogeochemical processes in an aquifer system.</title>
        <authorList>
            <person name="Anantharaman K."/>
            <person name="Brown C.T."/>
            <person name="Hug L.A."/>
            <person name="Sharon I."/>
            <person name="Castelle C.J."/>
            <person name="Probst A.J."/>
            <person name="Thomas B.C."/>
            <person name="Singh A."/>
            <person name="Wilkins M.J."/>
            <person name="Karaoz U."/>
            <person name="Brodie E.L."/>
            <person name="Williams K.H."/>
            <person name="Hubbard S.S."/>
            <person name="Banfield J.F."/>
        </authorList>
    </citation>
    <scope>NUCLEOTIDE SEQUENCE [LARGE SCALE GENOMIC DNA]</scope>
</reference>
<keyword evidence="1" id="KW-0472">Membrane</keyword>
<proteinExistence type="predicted"/>
<evidence type="ECO:0000313" key="4">
    <source>
        <dbReference type="Proteomes" id="UP000178893"/>
    </source>
</evidence>
<dbReference type="NCBIfam" id="NF037970">
    <property type="entry name" value="vanZ_1"/>
    <property type="match status" value="1"/>
</dbReference>